<organism evidence="1">
    <name type="scientific">Arundo donax</name>
    <name type="common">Giant reed</name>
    <name type="synonym">Donax arundinaceus</name>
    <dbReference type="NCBI Taxonomy" id="35708"/>
    <lineage>
        <taxon>Eukaryota</taxon>
        <taxon>Viridiplantae</taxon>
        <taxon>Streptophyta</taxon>
        <taxon>Embryophyta</taxon>
        <taxon>Tracheophyta</taxon>
        <taxon>Spermatophyta</taxon>
        <taxon>Magnoliopsida</taxon>
        <taxon>Liliopsida</taxon>
        <taxon>Poales</taxon>
        <taxon>Poaceae</taxon>
        <taxon>PACMAD clade</taxon>
        <taxon>Arundinoideae</taxon>
        <taxon>Arundineae</taxon>
        <taxon>Arundo</taxon>
    </lineage>
</organism>
<reference evidence="1" key="1">
    <citation type="submission" date="2014-09" db="EMBL/GenBank/DDBJ databases">
        <authorList>
            <person name="Magalhaes I.L.F."/>
            <person name="Oliveira U."/>
            <person name="Santos F.R."/>
            <person name="Vidigal T.H.D.A."/>
            <person name="Brescovit A.D."/>
            <person name="Santos A.J."/>
        </authorList>
    </citation>
    <scope>NUCLEOTIDE SEQUENCE</scope>
    <source>
        <tissue evidence="1">Shoot tissue taken approximately 20 cm above the soil surface</tissue>
    </source>
</reference>
<accession>A0A0A8YID9</accession>
<dbReference type="EMBL" id="GBRH01272647">
    <property type="protein sequence ID" value="JAD25248.1"/>
    <property type="molecule type" value="Transcribed_RNA"/>
</dbReference>
<evidence type="ECO:0000313" key="1">
    <source>
        <dbReference type="EMBL" id="JAD25248.1"/>
    </source>
</evidence>
<dbReference type="AlphaFoldDB" id="A0A0A8YID9"/>
<name>A0A0A8YID9_ARUDO</name>
<proteinExistence type="predicted"/>
<protein>
    <submittedName>
        <fullName evidence="1">Uncharacterized protein</fullName>
    </submittedName>
</protein>
<sequence>MPSPIIYYFNQNIILILESKCLKDYICGGQFCSMDISTYLTMYSGVETVSSIFI</sequence>
<reference evidence="1" key="2">
    <citation type="journal article" date="2015" name="Data Brief">
        <title>Shoot transcriptome of the giant reed, Arundo donax.</title>
        <authorList>
            <person name="Barrero R.A."/>
            <person name="Guerrero F.D."/>
            <person name="Moolhuijzen P."/>
            <person name="Goolsby J.A."/>
            <person name="Tidwell J."/>
            <person name="Bellgard S.E."/>
            <person name="Bellgard M.I."/>
        </authorList>
    </citation>
    <scope>NUCLEOTIDE SEQUENCE</scope>
    <source>
        <tissue evidence="1">Shoot tissue taken approximately 20 cm above the soil surface</tissue>
    </source>
</reference>